<evidence type="ECO:0000313" key="2">
    <source>
        <dbReference type="Proteomes" id="UP001179181"/>
    </source>
</evidence>
<dbReference type="RefSeq" id="WP_167266575.1">
    <property type="nucleotide sequence ID" value="NZ_JAASQJ010000001.1"/>
</dbReference>
<reference evidence="1 2" key="1">
    <citation type="submission" date="2020-03" db="EMBL/GenBank/DDBJ databases">
        <title>Genomic Encyclopedia of Type Strains, Phase IV (KMG-IV): sequencing the most valuable type-strain genomes for metagenomic binning, comparative biology and taxonomic classification.</title>
        <authorList>
            <person name="Goeker M."/>
        </authorList>
    </citation>
    <scope>NUCLEOTIDE SEQUENCE [LARGE SCALE GENOMIC DNA]</scope>
    <source>
        <strain evidence="1 2">DSM 102865</strain>
    </source>
</reference>
<comment type="caution">
    <text evidence="1">The sequence shown here is derived from an EMBL/GenBank/DDBJ whole genome shotgun (WGS) entry which is preliminary data.</text>
</comment>
<evidence type="ECO:0008006" key="3">
    <source>
        <dbReference type="Google" id="ProtNLM"/>
    </source>
</evidence>
<protein>
    <recommendedName>
        <fullName evidence="3">VOC domain-containing protein</fullName>
    </recommendedName>
</protein>
<gene>
    <name evidence="1" type="ORF">FHS68_000301</name>
</gene>
<dbReference type="EMBL" id="JAASQJ010000001">
    <property type="protein sequence ID" value="NIJ51145.1"/>
    <property type="molecule type" value="Genomic_DNA"/>
</dbReference>
<accession>A0ABX0UHG4</accession>
<evidence type="ECO:0000313" key="1">
    <source>
        <dbReference type="EMBL" id="NIJ51145.1"/>
    </source>
</evidence>
<keyword evidence="2" id="KW-1185">Reference proteome</keyword>
<organism evidence="1 2">
    <name type="scientific">Dyadobacter arcticus</name>
    <dbReference type="NCBI Taxonomy" id="1078754"/>
    <lineage>
        <taxon>Bacteria</taxon>
        <taxon>Pseudomonadati</taxon>
        <taxon>Bacteroidota</taxon>
        <taxon>Cytophagia</taxon>
        <taxon>Cytophagales</taxon>
        <taxon>Spirosomataceae</taxon>
        <taxon>Dyadobacter</taxon>
    </lineage>
</organism>
<dbReference type="Proteomes" id="UP001179181">
    <property type="component" value="Unassembled WGS sequence"/>
</dbReference>
<sequence>MADAVVHVAANMQLAAEYYQRCGFDVMGPGRISTGLTINFNNLEELLDNMISRTEMIQLIVCHGSDVNGLLTPFARGSNFTATGGVITDLARLAKNSIPHLANNSHLPSDTFAVVDVASKMGVRPEVAIRLAEKLVGVQKKKLIVFVRGCNIGANQQMLRDYKAAFGAQMVTAPNCRMFFLRIRPHLPSTRLRQTMATLQAGSATTAKTRRKFFKQPSTSGFTSPLIIDVQDIDGHTRVDNEAFQSAPDPANAWAREFNFAWNGGLPNTFILPVMWNNDEATYHCPNELGYRERLVFV</sequence>
<proteinExistence type="predicted"/>
<name>A0ABX0UHG4_9BACT</name>